<evidence type="ECO:0000259" key="6">
    <source>
        <dbReference type="Pfam" id="PF22022"/>
    </source>
</evidence>
<dbReference type="EMBL" id="JBEPMU010000006">
    <property type="protein sequence ID" value="MET3654269.1"/>
    <property type="molecule type" value="Genomic_DNA"/>
</dbReference>
<proteinExistence type="inferred from homology"/>
<dbReference type="PANTHER" id="PTHR30629">
    <property type="entry name" value="PROPHAGE INTEGRASE"/>
    <property type="match status" value="1"/>
</dbReference>
<evidence type="ECO:0000256" key="3">
    <source>
        <dbReference type="ARBA" id="ARBA00023125"/>
    </source>
</evidence>
<evidence type="ECO:0008006" key="9">
    <source>
        <dbReference type="Google" id="ProtNLM"/>
    </source>
</evidence>
<keyword evidence="3" id="KW-0238">DNA-binding</keyword>
<feature type="region of interest" description="Disordered" evidence="4">
    <location>
        <begin position="75"/>
        <end position="98"/>
    </location>
</feature>
<keyword evidence="2" id="KW-0229">DNA integration</keyword>
<dbReference type="InterPro" id="IPR038488">
    <property type="entry name" value="Integrase_DNA-bd_sf"/>
</dbReference>
<comment type="caution">
    <text evidence="7">The sequence shown here is derived from an EMBL/GenBank/DDBJ whole genome shotgun (WGS) entry which is preliminary data.</text>
</comment>
<dbReference type="Gene3D" id="3.30.160.390">
    <property type="entry name" value="Integrase, DNA-binding domain"/>
    <property type="match status" value="1"/>
</dbReference>
<sequence length="155" mass="17550">MPLTNVAINKAKPMGKTYRLWDSGGMYLEVSPSGGKWWRWKYRHSGKEKRLSLGTFPDTSLAEARDKRDAARKLLASSIDPSEQRKATKAAGEERSANSFEVVAREWHAKQSSTWVELHASRIMLRLENDIFPWLGSRPIADITAKEFLIPFACG</sequence>
<evidence type="ECO:0000256" key="1">
    <source>
        <dbReference type="ARBA" id="ARBA00008857"/>
    </source>
</evidence>
<organism evidence="7 8">
    <name type="scientific">Dyella japonica</name>
    <dbReference type="NCBI Taxonomy" id="231455"/>
    <lineage>
        <taxon>Bacteria</taxon>
        <taxon>Pseudomonadati</taxon>
        <taxon>Pseudomonadota</taxon>
        <taxon>Gammaproteobacteria</taxon>
        <taxon>Lysobacterales</taxon>
        <taxon>Rhodanobacteraceae</taxon>
        <taxon>Dyella</taxon>
    </lineage>
</organism>
<dbReference type="InterPro" id="IPR025166">
    <property type="entry name" value="Integrase_DNA_bind_dom"/>
</dbReference>
<dbReference type="Proteomes" id="UP001549184">
    <property type="component" value="Unassembled WGS sequence"/>
</dbReference>
<dbReference type="InterPro" id="IPR010998">
    <property type="entry name" value="Integrase_recombinase_N"/>
</dbReference>
<comment type="similarity">
    <text evidence="1">Belongs to the 'phage' integrase family.</text>
</comment>
<evidence type="ECO:0000256" key="4">
    <source>
        <dbReference type="SAM" id="MobiDB-lite"/>
    </source>
</evidence>
<protein>
    <recommendedName>
        <fullName evidence="9">Integrase DNA-binding domain-containing protein</fullName>
    </recommendedName>
</protein>
<evidence type="ECO:0000256" key="2">
    <source>
        <dbReference type="ARBA" id="ARBA00022908"/>
    </source>
</evidence>
<evidence type="ECO:0000313" key="7">
    <source>
        <dbReference type="EMBL" id="MET3654269.1"/>
    </source>
</evidence>
<feature type="domain" description="Integrase DNA-binding" evidence="5">
    <location>
        <begin position="3"/>
        <end position="87"/>
    </location>
</feature>
<accession>A0ABV2JZM0</accession>
<dbReference type="Pfam" id="PF22022">
    <property type="entry name" value="Phage_int_M"/>
    <property type="match status" value="1"/>
</dbReference>
<evidence type="ECO:0000313" key="8">
    <source>
        <dbReference type="Proteomes" id="UP001549184"/>
    </source>
</evidence>
<gene>
    <name evidence="7" type="ORF">ABIC75_004007</name>
</gene>
<feature type="compositionally biased region" description="Basic and acidic residues" evidence="4">
    <location>
        <begin position="82"/>
        <end position="96"/>
    </location>
</feature>
<reference evidence="7 8" key="1">
    <citation type="submission" date="2024-06" db="EMBL/GenBank/DDBJ databases">
        <title>Sorghum-associated microbial communities from plants grown in Nebraska, USA.</title>
        <authorList>
            <person name="Schachtman D."/>
        </authorList>
    </citation>
    <scope>NUCLEOTIDE SEQUENCE [LARGE SCALE GENOMIC DNA]</scope>
    <source>
        <strain evidence="7 8">1073</strain>
    </source>
</reference>
<keyword evidence="8" id="KW-1185">Reference proteome</keyword>
<evidence type="ECO:0000259" key="5">
    <source>
        <dbReference type="Pfam" id="PF13356"/>
    </source>
</evidence>
<dbReference type="InterPro" id="IPR050808">
    <property type="entry name" value="Phage_Integrase"/>
</dbReference>
<dbReference type="RefSeq" id="WP_354015631.1">
    <property type="nucleotide sequence ID" value="NZ_JBEPMU010000006.1"/>
</dbReference>
<name>A0ABV2JZM0_9GAMM</name>
<dbReference type="InterPro" id="IPR053876">
    <property type="entry name" value="Phage_int_M"/>
</dbReference>
<dbReference type="Gene3D" id="1.10.150.130">
    <property type="match status" value="1"/>
</dbReference>
<dbReference type="Pfam" id="PF13356">
    <property type="entry name" value="Arm-DNA-bind_3"/>
    <property type="match status" value="1"/>
</dbReference>
<dbReference type="PANTHER" id="PTHR30629:SF2">
    <property type="entry name" value="PROPHAGE INTEGRASE INTS-RELATED"/>
    <property type="match status" value="1"/>
</dbReference>
<feature type="domain" description="Phage integrase central" evidence="6">
    <location>
        <begin position="100"/>
        <end position="149"/>
    </location>
</feature>